<dbReference type="PROSITE" id="PS50297">
    <property type="entry name" value="ANK_REP_REGION"/>
    <property type="match status" value="3"/>
</dbReference>
<protein>
    <submittedName>
        <fullName evidence="5">DgyrCDS10878</fullName>
    </submittedName>
</protein>
<keyword evidence="1" id="KW-0677">Repeat</keyword>
<evidence type="ECO:0000256" key="4">
    <source>
        <dbReference type="SAM" id="MobiDB-lite"/>
    </source>
</evidence>
<evidence type="ECO:0000256" key="1">
    <source>
        <dbReference type="ARBA" id="ARBA00022737"/>
    </source>
</evidence>
<feature type="repeat" description="ANK" evidence="3">
    <location>
        <begin position="78"/>
        <end position="110"/>
    </location>
</feature>
<evidence type="ECO:0000256" key="2">
    <source>
        <dbReference type="ARBA" id="ARBA00023043"/>
    </source>
</evidence>
<feature type="repeat" description="ANK" evidence="3">
    <location>
        <begin position="144"/>
        <end position="182"/>
    </location>
</feature>
<dbReference type="SMART" id="SM00248">
    <property type="entry name" value="ANK"/>
    <property type="match status" value="7"/>
</dbReference>
<dbReference type="Proteomes" id="UP000549394">
    <property type="component" value="Unassembled WGS sequence"/>
</dbReference>
<dbReference type="InterPro" id="IPR036770">
    <property type="entry name" value="Ankyrin_rpt-contain_sf"/>
</dbReference>
<dbReference type="Pfam" id="PF12796">
    <property type="entry name" value="Ank_2"/>
    <property type="match status" value="1"/>
</dbReference>
<sequence length="346" mass="38228">MGVAASKSEKLWEACGYGRVEQVRELLQFSAIQVNWVSYTHNSCPIHACCAAAPSQKEKEILEMLIDKRCNVNAKDERGCLALHHASMKGHSDFIAILVKAGSETDVQDKNGWTALMTAAYWCHPQTVKTLLEFGSDVQLKNREGRTALHEACRSRSKNEHQVEEVVRYIVNFGAQVDDKSSTEGEADFTPLMCAAYHAHNGAVRALIEASCDVNEQGTNGWTALHWAADKGHKDIILQLLQAGINTQLTGKLNERAEDRTEDEDIKSLIRNFKYTPTVPKICVTGQTNDARGRTRVEDLKECSRRNDASPARSAVSTMSPPSSRSGSISDFSDEEDVSKSKNTTV</sequence>
<comment type="caution">
    <text evidence="5">The sequence shown here is derived from an EMBL/GenBank/DDBJ whole genome shotgun (WGS) entry which is preliminary data.</text>
</comment>
<dbReference type="PROSITE" id="PS50088">
    <property type="entry name" value="ANK_REPEAT"/>
    <property type="match status" value="4"/>
</dbReference>
<dbReference type="Pfam" id="PF13637">
    <property type="entry name" value="Ank_4"/>
    <property type="match status" value="1"/>
</dbReference>
<dbReference type="EMBL" id="CAJFCJ010000017">
    <property type="protein sequence ID" value="CAD5122455.1"/>
    <property type="molecule type" value="Genomic_DNA"/>
</dbReference>
<feature type="repeat" description="ANK" evidence="3">
    <location>
        <begin position="220"/>
        <end position="252"/>
    </location>
</feature>
<reference evidence="5 6" key="1">
    <citation type="submission" date="2020-08" db="EMBL/GenBank/DDBJ databases">
        <authorList>
            <person name="Hejnol A."/>
        </authorList>
    </citation>
    <scope>NUCLEOTIDE SEQUENCE [LARGE SCALE GENOMIC DNA]</scope>
</reference>
<dbReference type="PANTHER" id="PTHR24173">
    <property type="entry name" value="ANKYRIN REPEAT CONTAINING"/>
    <property type="match status" value="1"/>
</dbReference>
<evidence type="ECO:0000256" key="3">
    <source>
        <dbReference type="PROSITE-ProRule" id="PRU00023"/>
    </source>
</evidence>
<dbReference type="InterPro" id="IPR002110">
    <property type="entry name" value="Ankyrin_rpt"/>
</dbReference>
<proteinExistence type="predicted"/>
<feature type="region of interest" description="Disordered" evidence="4">
    <location>
        <begin position="293"/>
        <end position="346"/>
    </location>
</feature>
<organism evidence="5 6">
    <name type="scientific">Dimorphilus gyrociliatus</name>
    <dbReference type="NCBI Taxonomy" id="2664684"/>
    <lineage>
        <taxon>Eukaryota</taxon>
        <taxon>Metazoa</taxon>
        <taxon>Spiralia</taxon>
        <taxon>Lophotrochozoa</taxon>
        <taxon>Annelida</taxon>
        <taxon>Polychaeta</taxon>
        <taxon>Polychaeta incertae sedis</taxon>
        <taxon>Dinophilidae</taxon>
        <taxon>Dimorphilus</taxon>
    </lineage>
</organism>
<evidence type="ECO:0000313" key="5">
    <source>
        <dbReference type="EMBL" id="CAD5122455.1"/>
    </source>
</evidence>
<feature type="compositionally biased region" description="Basic and acidic residues" evidence="4">
    <location>
        <begin position="293"/>
        <end position="308"/>
    </location>
</feature>
<evidence type="ECO:0000313" key="6">
    <source>
        <dbReference type="Proteomes" id="UP000549394"/>
    </source>
</evidence>
<accession>A0A7I8W1Q3</accession>
<feature type="repeat" description="ANK" evidence="3">
    <location>
        <begin position="111"/>
        <end position="143"/>
    </location>
</feature>
<feature type="compositionally biased region" description="Low complexity" evidence="4">
    <location>
        <begin position="314"/>
        <end position="331"/>
    </location>
</feature>
<dbReference type="OrthoDB" id="194358at2759"/>
<keyword evidence="2 3" id="KW-0040">ANK repeat</keyword>
<dbReference type="AlphaFoldDB" id="A0A7I8W1Q3"/>
<name>A0A7I8W1Q3_9ANNE</name>
<dbReference type="PANTHER" id="PTHR24173:SF74">
    <property type="entry name" value="ANKYRIN REPEAT DOMAIN-CONTAINING PROTEIN 16"/>
    <property type="match status" value="1"/>
</dbReference>
<gene>
    <name evidence="5" type="ORF">DGYR_LOCUS10266</name>
</gene>
<dbReference type="Gene3D" id="1.25.40.20">
    <property type="entry name" value="Ankyrin repeat-containing domain"/>
    <property type="match status" value="3"/>
</dbReference>
<dbReference type="SUPFAM" id="SSF48403">
    <property type="entry name" value="Ankyrin repeat"/>
    <property type="match status" value="1"/>
</dbReference>
<keyword evidence="6" id="KW-1185">Reference proteome</keyword>